<dbReference type="Proteomes" id="UP000319771">
    <property type="component" value="Unassembled WGS sequence"/>
</dbReference>
<feature type="domain" description="Bacterial repeat" evidence="4">
    <location>
        <begin position="210"/>
        <end position="280"/>
    </location>
</feature>
<dbReference type="AlphaFoldDB" id="A0A538UCB2"/>
<evidence type="ECO:0000313" key="5">
    <source>
        <dbReference type="EMBL" id="TMQ73524.1"/>
    </source>
</evidence>
<dbReference type="EMBL" id="VBPB01000065">
    <property type="protein sequence ID" value="TMQ73524.1"/>
    <property type="molecule type" value="Genomic_DNA"/>
</dbReference>
<dbReference type="PANTHER" id="PTHR16026:SF0">
    <property type="entry name" value="CARTILAGE ACIDIC PROTEIN 1"/>
    <property type="match status" value="1"/>
</dbReference>
<evidence type="ECO:0000256" key="1">
    <source>
        <dbReference type="ARBA" id="ARBA00022729"/>
    </source>
</evidence>
<accession>A0A538UCB2</accession>
<dbReference type="Pfam" id="PF07593">
    <property type="entry name" value="UnbV_ASPIC"/>
    <property type="match status" value="1"/>
</dbReference>
<dbReference type="InterPro" id="IPR013378">
    <property type="entry name" value="InlB-like_B-rpt"/>
</dbReference>
<organism evidence="5 6">
    <name type="scientific">Eiseniibacteriota bacterium</name>
    <dbReference type="NCBI Taxonomy" id="2212470"/>
    <lineage>
        <taxon>Bacteria</taxon>
        <taxon>Candidatus Eiseniibacteriota</taxon>
    </lineage>
</organism>
<evidence type="ECO:0000259" key="3">
    <source>
        <dbReference type="Pfam" id="PF07593"/>
    </source>
</evidence>
<feature type="domain" description="Bacterial repeat" evidence="4">
    <location>
        <begin position="752"/>
        <end position="821"/>
    </location>
</feature>
<reference evidence="5 6" key="1">
    <citation type="journal article" date="2019" name="Nat. Microbiol.">
        <title>Mediterranean grassland soil C-N compound turnover is dependent on rainfall and depth, and is mediated by genomically divergent microorganisms.</title>
        <authorList>
            <person name="Diamond S."/>
            <person name="Andeer P.F."/>
            <person name="Li Z."/>
            <person name="Crits-Christoph A."/>
            <person name="Burstein D."/>
            <person name="Anantharaman K."/>
            <person name="Lane K.R."/>
            <person name="Thomas B.C."/>
            <person name="Pan C."/>
            <person name="Northen T.R."/>
            <person name="Banfield J.F."/>
        </authorList>
    </citation>
    <scope>NUCLEOTIDE SEQUENCE [LARGE SCALE GENOMIC DNA]</scope>
    <source>
        <strain evidence="5">WS_11</strain>
    </source>
</reference>
<dbReference type="SUPFAM" id="SSF69318">
    <property type="entry name" value="Integrin alpha N-terminal domain"/>
    <property type="match status" value="1"/>
</dbReference>
<feature type="domain" description="Bacterial repeat" evidence="4">
    <location>
        <begin position="138"/>
        <end position="206"/>
    </location>
</feature>
<dbReference type="PANTHER" id="PTHR16026">
    <property type="entry name" value="CARTILAGE ACIDIC PROTEIN 1"/>
    <property type="match status" value="1"/>
</dbReference>
<feature type="domain" description="Bacterial repeat" evidence="4">
    <location>
        <begin position="67"/>
        <end position="133"/>
    </location>
</feature>
<dbReference type="InterPro" id="IPR028994">
    <property type="entry name" value="Integrin_alpha_N"/>
</dbReference>
<name>A0A538UCB2_UNCEI</name>
<evidence type="ECO:0000259" key="4">
    <source>
        <dbReference type="Pfam" id="PF18998"/>
    </source>
</evidence>
<feature type="domain" description="ASPIC/UnbV" evidence="3">
    <location>
        <begin position="657"/>
        <end position="710"/>
    </location>
</feature>
<dbReference type="InterPro" id="IPR044060">
    <property type="entry name" value="Bacterial_rp_domain"/>
</dbReference>
<dbReference type="Pfam" id="PF18998">
    <property type="entry name" value="Flg_new_2"/>
    <property type="match status" value="4"/>
</dbReference>
<feature type="region of interest" description="Disordered" evidence="2">
    <location>
        <begin position="1"/>
        <end position="30"/>
    </location>
</feature>
<protein>
    <recommendedName>
        <fullName evidence="7">T9SS type A sorting domain-containing protein</fullName>
    </recommendedName>
</protein>
<dbReference type="NCBIfam" id="TIGR02543">
    <property type="entry name" value="List_Bact_rpt"/>
    <property type="match status" value="1"/>
</dbReference>
<keyword evidence="1" id="KW-0732">Signal</keyword>
<comment type="caution">
    <text evidence="5">The sequence shown here is derived from an EMBL/GenBank/DDBJ whole genome shotgun (WGS) entry which is preliminary data.</text>
</comment>
<dbReference type="InterPro" id="IPR011519">
    <property type="entry name" value="UnbV_ASPIC"/>
</dbReference>
<dbReference type="Gene3D" id="2.130.10.130">
    <property type="entry name" value="Integrin alpha, N-terminal"/>
    <property type="match status" value="1"/>
</dbReference>
<evidence type="ECO:0008006" key="7">
    <source>
        <dbReference type="Google" id="ProtNLM"/>
    </source>
</evidence>
<sequence length="927" mass="96704">MLHQVAEATADQADGPSMMANAPAPARPARPPVRPLRASVVIALLVLIGAAGLARDAGADHIWSIFASAGAGGTITPSGQVMVPNGTNQSFTITPNATYHIAGLAVDGVNVTPVSVFTFTNVRANHTIAASFALTFHTLTVVVTGPGSVSKNPDQAKYLEGSTVDLTATPAAGYVFVGWTGAASGTTNPITLTMDTNKSIGAAFDPPSFVITATAGDGGTITPSGSVAVSQGASQRFVIAPDPGSHISNVVVDDASLGAMASYDFTNVTAAHTIAAAFAPGSPFEETGVSFPPYDDGSLPPAWGDFDGDGDMDLPLYRNDRYLTFSEIPGFRALLAAQSYHGASWCDYDRDGYPDLVLLPYDGVESTAATGDAASRPSGMAQALSAGGARLLHNRGDGTVAVWGDFDGDGWPDLFTPYYAYVAPFHSFLWHNNGNGTFTDIAAAAGVDLATVPQALKPEGAHAVDLDGDGDLDLYVASHLFINDGTGHFTDMRAAKGLPEVFDEGAMFVDYDNDGDFDLYLRTVPGPRLFRNDGAQFTEVTTAAGLPPVALAWGDTWADVDNDGDLDLYLILPIYQSARLYLNQGDGTFVQDTTFTLYDTSGLNAWSDLDRDGDLDLHVEAFDRHLLLNSLDPSPGGARSWLKVVVLDGQGRQTQQGATVKLRRGDGPPGVVLTRAVDGGSGYLTQSEYPVHFGVDGAGTYALSVSFPSGGGVPIVVDGHRLSWLNSIVPGSLASRTLTVFRDGRATIGERTITATATNGGTITPAGSVLVSAGADRKFTIVPDSGFHIADVTVDGVSAGPVTGYTFLRVNADHTIAANFVPTLVAGVEPLSMAAPAEVTLGPIQPNPMRDAARITFGLPVATRARLQILDVLGRAVADLADGPLPAGSFAMHWDGRSAGRPAPTGMYFVRLEAGGHQVVRRLVLAH</sequence>
<dbReference type="Gene3D" id="2.60.40.4070">
    <property type="match status" value="1"/>
</dbReference>
<dbReference type="InterPro" id="IPR027039">
    <property type="entry name" value="Crtac1"/>
</dbReference>
<dbReference type="InterPro" id="IPR013517">
    <property type="entry name" value="FG-GAP"/>
</dbReference>
<evidence type="ECO:0000256" key="2">
    <source>
        <dbReference type="SAM" id="MobiDB-lite"/>
    </source>
</evidence>
<proteinExistence type="predicted"/>
<dbReference type="Pfam" id="PF13517">
    <property type="entry name" value="FG-GAP_3"/>
    <property type="match status" value="2"/>
</dbReference>
<gene>
    <name evidence="5" type="ORF">E6K81_04350</name>
</gene>
<evidence type="ECO:0000313" key="6">
    <source>
        <dbReference type="Proteomes" id="UP000319771"/>
    </source>
</evidence>